<evidence type="ECO:0000313" key="3">
    <source>
        <dbReference type="Proteomes" id="UP000324252"/>
    </source>
</evidence>
<accession>A0A1H0EMC0</accession>
<dbReference type="InterPro" id="IPR041726">
    <property type="entry name" value="ACAD10_11_N"/>
</dbReference>
<dbReference type="OrthoDB" id="3806873at2"/>
<protein>
    <submittedName>
        <fullName evidence="2">Predicted kinase, aminoglycoside phosphotransferase (APT) family</fullName>
    </submittedName>
</protein>
<dbReference type="InterPro" id="IPR002575">
    <property type="entry name" value="Aminoglycoside_PTrfase"/>
</dbReference>
<dbReference type="AlphaFoldDB" id="A0A1H0EMC0"/>
<keyword evidence="2" id="KW-0418">Kinase</keyword>
<dbReference type="Proteomes" id="UP000324252">
    <property type="component" value="Unassembled WGS sequence"/>
</dbReference>
<dbReference type="Gene3D" id="3.30.200.20">
    <property type="entry name" value="Phosphorylase Kinase, domain 1"/>
    <property type="match status" value="1"/>
</dbReference>
<evidence type="ECO:0000313" key="2">
    <source>
        <dbReference type="EMBL" id="SHK51272.1"/>
    </source>
</evidence>
<sequence length="333" mass="36664">MTIKPDFNPAQLEQAIGGPISLEPVASGQSNPTWFVTRGADRLVLRKKPAGKTLSGAHAIEREYRIMAALAGSGVPVPEMILLEEDTDVIGTPFYLMERVEGQVHEESALPALPPEDRGIFHRDAARILAALHRVDWMAVGLEGYGKPDGYYERQVRRWARQWQDSRADPDPLIDSLNDWFSANLPRPSPTTIVHGDFRVGNLMYDQTRKCISAVLDWELSTLGDPLADLAHWFLFYDLAPDQLGGMHGLDLAALGVPGPQAFLDDYHRAGGPNLELTPFHRAFAHYRMSIIFSGIAARVRSGQAVSSDAAQVGALAPVCARWAHDILSSDRP</sequence>
<dbReference type="PANTHER" id="PTHR47829:SF1">
    <property type="entry name" value="HAD FAMILY PHOSPHATASE"/>
    <property type="match status" value="1"/>
</dbReference>
<keyword evidence="2" id="KW-0808">Transferase</keyword>
<proteinExistence type="predicted"/>
<evidence type="ECO:0000259" key="1">
    <source>
        <dbReference type="Pfam" id="PF01636"/>
    </source>
</evidence>
<dbReference type="RefSeq" id="WP_149787383.1">
    <property type="nucleotide sequence ID" value="NZ_FNIO01000002.1"/>
</dbReference>
<keyword evidence="3" id="KW-1185">Reference proteome</keyword>
<dbReference type="InterPro" id="IPR011009">
    <property type="entry name" value="Kinase-like_dom_sf"/>
</dbReference>
<dbReference type="Gene3D" id="3.90.1200.10">
    <property type="match status" value="1"/>
</dbReference>
<dbReference type="Pfam" id="PF01636">
    <property type="entry name" value="APH"/>
    <property type="match status" value="1"/>
</dbReference>
<dbReference type="CDD" id="cd05154">
    <property type="entry name" value="ACAD10_11_N-like"/>
    <property type="match status" value="1"/>
</dbReference>
<organism evidence="2 3">
    <name type="scientific">Lutimaribacter pacificus</name>
    <dbReference type="NCBI Taxonomy" id="391948"/>
    <lineage>
        <taxon>Bacteria</taxon>
        <taxon>Pseudomonadati</taxon>
        <taxon>Pseudomonadota</taxon>
        <taxon>Alphaproteobacteria</taxon>
        <taxon>Rhodobacterales</taxon>
        <taxon>Roseobacteraceae</taxon>
        <taxon>Lutimaribacter</taxon>
    </lineage>
</organism>
<dbReference type="EMBL" id="FQZZ01000006">
    <property type="protein sequence ID" value="SHK51272.1"/>
    <property type="molecule type" value="Genomic_DNA"/>
</dbReference>
<dbReference type="InterPro" id="IPR052898">
    <property type="entry name" value="ACAD10-like"/>
</dbReference>
<dbReference type="GO" id="GO:0016301">
    <property type="term" value="F:kinase activity"/>
    <property type="evidence" value="ECO:0007669"/>
    <property type="project" value="UniProtKB-KW"/>
</dbReference>
<reference evidence="2 3" key="1">
    <citation type="submission" date="2016-11" db="EMBL/GenBank/DDBJ databases">
        <authorList>
            <person name="Varghese N."/>
            <person name="Submissions S."/>
        </authorList>
    </citation>
    <scope>NUCLEOTIDE SEQUENCE [LARGE SCALE GENOMIC DNA]</scope>
    <source>
        <strain evidence="2 3">DSM 29620</strain>
    </source>
</reference>
<dbReference type="PANTHER" id="PTHR47829">
    <property type="entry name" value="HYDROLASE, PUTATIVE (AFU_ORTHOLOGUE AFUA_1G12880)-RELATED"/>
    <property type="match status" value="1"/>
</dbReference>
<dbReference type="SUPFAM" id="SSF56112">
    <property type="entry name" value="Protein kinase-like (PK-like)"/>
    <property type="match status" value="1"/>
</dbReference>
<name>A0A1H0EMC0_9RHOB</name>
<gene>
    <name evidence="2" type="ORF">SAMN05444142_10618</name>
</gene>
<feature type="domain" description="Aminoglycoside phosphotransferase" evidence="1">
    <location>
        <begin position="22"/>
        <end position="236"/>
    </location>
</feature>